<evidence type="ECO:0000313" key="2">
    <source>
        <dbReference type="EMBL" id="WLV77379.1"/>
    </source>
</evidence>
<dbReference type="EMBL" id="CP132482">
    <property type="protein sequence ID" value="WLV77379.1"/>
    <property type="molecule type" value="Genomic_DNA"/>
</dbReference>
<evidence type="ECO:0000313" key="3">
    <source>
        <dbReference type="Proteomes" id="UP001233112"/>
    </source>
</evidence>
<sequence>MEATIKNLVGNYRYKVAELQDNTGYLVDLEAKAQDWVNPFGDMFIKRKCYMLSHEQLKKLNLTGIVVKGKDYTGVAIGITLSVMTFYRINESIFIFNVPTLFRISTISLIFLALILFKVKFMISRKKRIEKEIGPIRKMRVNYIKLRGHNVKYFWLKMFCAIICWGAVVSLALFIVLLDFDIMALFLYMLFLFFTLNLSLAGLSIGKTYKIS</sequence>
<name>A0ABY9L114_9LACO</name>
<keyword evidence="1" id="KW-0812">Transmembrane</keyword>
<feature type="transmembrane region" description="Helical" evidence="1">
    <location>
        <begin position="101"/>
        <end position="119"/>
    </location>
</feature>
<keyword evidence="1" id="KW-0472">Membrane</keyword>
<reference evidence="2 3" key="1">
    <citation type="submission" date="2023-08" db="EMBL/GenBank/DDBJ databases">
        <authorList>
            <person name="Buchebner-Jance M."/>
        </authorList>
    </citation>
    <scope>NUCLEOTIDE SEQUENCE [LARGE SCALE GENOMIC DNA]</scope>
    <source>
        <strain evidence="2 3">NCIMB 15471</strain>
    </source>
</reference>
<proteinExistence type="predicted"/>
<gene>
    <name evidence="2" type="ORF">LACPH_002123</name>
</gene>
<dbReference type="InterPro" id="IPR005915">
    <property type="entry name" value="Tandem_5TM"/>
</dbReference>
<accession>A0ABY9L114</accession>
<dbReference type="RefSeq" id="WP_306386883.1">
    <property type="nucleotide sequence ID" value="NZ_CP132482.1"/>
</dbReference>
<organism evidence="2 3">
    <name type="scientific">Lacticaseibacillus parahuelsenbergensis</name>
    <dbReference type="NCBI Taxonomy" id="3068305"/>
    <lineage>
        <taxon>Bacteria</taxon>
        <taxon>Bacillati</taxon>
        <taxon>Bacillota</taxon>
        <taxon>Bacilli</taxon>
        <taxon>Lactobacillales</taxon>
        <taxon>Lactobacillaceae</taxon>
        <taxon>Lacticaseibacillus</taxon>
    </lineage>
</organism>
<dbReference type="Proteomes" id="UP001233112">
    <property type="component" value="Chromosome"/>
</dbReference>
<evidence type="ECO:0008006" key="4">
    <source>
        <dbReference type="Google" id="ProtNLM"/>
    </source>
</evidence>
<feature type="transmembrane region" description="Helical" evidence="1">
    <location>
        <begin position="182"/>
        <end position="206"/>
    </location>
</feature>
<feature type="transmembrane region" description="Helical" evidence="1">
    <location>
        <begin position="154"/>
        <end position="176"/>
    </location>
</feature>
<dbReference type="NCBIfam" id="TIGR01218">
    <property type="entry name" value="Gpos_tandem_5TM"/>
    <property type="match status" value="1"/>
</dbReference>
<evidence type="ECO:0000256" key="1">
    <source>
        <dbReference type="SAM" id="Phobius"/>
    </source>
</evidence>
<keyword evidence="1" id="KW-1133">Transmembrane helix</keyword>
<keyword evidence="3" id="KW-1185">Reference proteome</keyword>
<protein>
    <recommendedName>
        <fullName evidence="4">DUF443 family protein</fullName>
    </recommendedName>
</protein>
<feature type="transmembrane region" description="Helical" evidence="1">
    <location>
        <begin position="72"/>
        <end position="89"/>
    </location>
</feature>